<comment type="caution">
    <text evidence="4">The sequence shown here is derived from an EMBL/GenBank/DDBJ whole genome shotgun (WGS) entry which is preliminary data.</text>
</comment>
<evidence type="ECO:0000313" key="5">
    <source>
        <dbReference type="Proteomes" id="UP001202180"/>
    </source>
</evidence>
<dbReference type="Pfam" id="PF00583">
    <property type="entry name" value="Acetyltransf_1"/>
    <property type="match status" value="1"/>
</dbReference>
<evidence type="ECO:0000259" key="3">
    <source>
        <dbReference type="PROSITE" id="PS51186"/>
    </source>
</evidence>
<reference evidence="4 5" key="1">
    <citation type="submission" date="2022-04" db="EMBL/GenBank/DDBJ databases">
        <title>Spirosoma sp. strain RP8 genome sequencing and assembly.</title>
        <authorList>
            <person name="Jung Y."/>
        </authorList>
    </citation>
    <scope>NUCLEOTIDE SEQUENCE [LARGE SCALE GENOMIC DNA]</scope>
    <source>
        <strain evidence="4 5">RP8</strain>
    </source>
</reference>
<dbReference type="EMBL" id="JALPRF010000001">
    <property type="protein sequence ID" value="MCK8491166.1"/>
    <property type="molecule type" value="Genomic_DNA"/>
</dbReference>
<dbReference type="SUPFAM" id="SSF55729">
    <property type="entry name" value="Acyl-CoA N-acyltransferases (Nat)"/>
    <property type="match status" value="1"/>
</dbReference>
<dbReference type="InterPro" id="IPR050832">
    <property type="entry name" value="Bact_Acetyltransf"/>
</dbReference>
<dbReference type="GO" id="GO:0016746">
    <property type="term" value="F:acyltransferase activity"/>
    <property type="evidence" value="ECO:0007669"/>
    <property type="project" value="UniProtKB-KW"/>
</dbReference>
<keyword evidence="1 4" id="KW-0808">Transferase</keyword>
<feature type="domain" description="N-acetyltransferase" evidence="3">
    <location>
        <begin position="37"/>
        <end position="179"/>
    </location>
</feature>
<dbReference type="InterPro" id="IPR016181">
    <property type="entry name" value="Acyl_CoA_acyltransferase"/>
</dbReference>
<dbReference type="PANTHER" id="PTHR43877:SF2">
    <property type="entry name" value="AMINOALKYLPHOSPHONATE N-ACETYLTRANSFERASE-RELATED"/>
    <property type="match status" value="1"/>
</dbReference>
<keyword evidence="2 4" id="KW-0012">Acyltransferase</keyword>
<sequence length="179" mass="20725">MAEKLLFDELRVDLASTNSPTIPKTAVLLNPTPSTSLIIRSATQHDSTTVYQFLCELETETLNWPQFQMVFDLNLQNPLIHYLIAEAAGERVGFVSCHIQYLLHHTGKVGEIQELFVREDYRNQRIGHQLIAALYDIAIREKFVNLEVTTNQKRLDTIRFYERESFKRTHLKLVKAVHS</sequence>
<protein>
    <submittedName>
        <fullName evidence="4">GNAT family N-acetyltransferase</fullName>
        <ecNumber evidence="4">2.3.1.-</ecNumber>
    </submittedName>
</protein>
<dbReference type="Gene3D" id="3.40.630.30">
    <property type="match status" value="1"/>
</dbReference>
<evidence type="ECO:0000256" key="2">
    <source>
        <dbReference type="ARBA" id="ARBA00023315"/>
    </source>
</evidence>
<gene>
    <name evidence="4" type="ORF">M0L20_04835</name>
</gene>
<dbReference type="PANTHER" id="PTHR43877">
    <property type="entry name" value="AMINOALKYLPHOSPHONATE N-ACETYLTRANSFERASE-RELATED-RELATED"/>
    <property type="match status" value="1"/>
</dbReference>
<evidence type="ECO:0000313" key="4">
    <source>
        <dbReference type="EMBL" id="MCK8491166.1"/>
    </source>
</evidence>
<dbReference type="RefSeq" id="WP_248475945.1">
    <property type="nucleotide sequence ID" value="NZ_JALPRF010000001.1"/>
</dbReference>
<dbReference type="PROSITE" id="PS51186">
    <property type="entry name" value="GNAT"/>
    <property type="match status" value="1"/>
</dbReference>
<dbReference type="Proteomes" id="UP001202180">
    <property type="component" value="Unassembled WGS sequence"/>
</dbReference>
<dbReference type="CDD" id="cd04301">
    <property type="entry name" value="NAT_SF"/>
    <property type="match status" value="1"/>
</dbReference>
<accession>A0ABT0HG88</accession>
<keyword evidence="5" id="KW-1185">Reference proteome</keyword>
<dbReference type="InterPro" id="IPR000182">
    <property type="entry name" value="GNAT_dom"/>
</dbReference>
<evidence type="ECO:0000256" key="1">
    <source>
        <dbReference type="ARBA" id="ARBA00022679"/>
    </source>
</evidence>
<proteinExistence type="predicted"/>
<name>A0ABT0HG88_9BACT</name>
<organism evidence="4 5">
    <name type="scientific">Spirosoma liriopis</name>
    <dbReference type="NCBI Taxonomy" id="2937440"/>
    <lineage>
        <taxon>Bacteria</taxon>
        <taxon>Pseudomonadati</taxon>
        <taxon>Bacteroidota</taxon>
        <taxon>Cytophagia</taxon>
        <taxon>Cytophagales</taxon>
        <taxon>Cytophagaceae</taxon>
        <taxon>Spirosoma</taxon>
    </lineage>
</organism>
<dbReference type="EC" id="2.3.1.-" evidence="4"/>